<dbReference type="Proteomes" id="UP001242480">
    <property type="component" value="Unassembled WGS sequence"/>
</dbReference>
<feature type="domain" description="Isochorismatase-like" evidence="2">
    <location>
        <begin position="12"/>
        <end position="181"/>
    </location>
</feature>
<accession>A0ABU0J9A4</accession>
<dbReference type="PANTHER" id="PTHR43540">
    <property type="entry name" value="PEROXYUREIDOACRYLATE/UREIDOACRYLATE AMIDOHYDROLASE-RELATED"/>
    <property type="match status" value="1"/>
</dbReference>
<comment type="caution">
    <text evidence="3">The sequence shown here is derived from an EMBL/GenBank/DDBJ whole genome shotgun (WGS) entry which is preliminary data.</text>
</comment>
<evidence type="ECO:0000259" key="2">
    <source>
        <dbReference type="Pfam" id="PF00857"/>
    </source>
</evidence>
<keyword evidence="1" id="KW-0378">Hydrolase</keyword>
<keyword evidence="4" id="KW-1185">Reference proteome</keyword>
<dbReference type="InterPro" id="IPR000868">
    <property type="entry name" value="Isochorismatase-like_dom"/>
</dbReference>
<dbReference type="InterPro" id="IPR036380">
    <property type="entry name" value="Isochorismatase-like_sf"/>
</dbReference>
<proteinExistence type="predicted"/>
<dbReference type="RefSeq" id="WP_307275148.1">
    <property type="nucleotide sequence ID" value="NZ_JAUSVX010000007.1"/>
</dbReference>
<dbReference type="InterPro" id="IPR050272">
    <property type="entry name" value="Isochorismatase-like_hydrls"/>
</dbReference>
<name>A0ABU0J9A4_9HYPH</name>
<reference evidence="3 4" key="1">
    <citation type="submission" date="2023-07" db="EMBL/GenBank/DDBJ databases">
        <title>Genomic Encyclopedia of Type Strains, Phase IV (KMG-IV): sequencing the most valuable type-strain genomes for metagenomic binning, comparative biology and taxonomic classification.</title>
        <authorList>
            <person name="Goeker M."/>
        </authorList>
    </citation>
    <scope>NUCLEOTIDE SEQUENCE [LARGE SCALE GENOMIC DNA]</scope>
    <source>
        <strain evidence="3 4">DSM 19619</strain>
    </source>
</reference>
<dbReference type="SUPFAM" id="SSF52499">
    <property type="entry name" value="Isochorismatase-like hydrolases"/>
    <property type="match status" value="1"/>
</dbReference>
<organism evidence="3 4">
    <name type="scientific">Labrys wisconsinensis</name>
    <dbReference type="NCBI Taxonomy" id="425677"/>
    <lineage>
        <taxon>Bacteria</taxon>
        <taxon>Pseudomonadati</taxon>
        <taxon>Pseudomonadota</taxon>
        <taxon>Alphaproteobacteria</taxon>
        <taxon>Hyphomicrobiales</taxon>
        <taxon>Xanthobacteraceae</taxon>
        <taxon>Labrys</taxon>
    </lineage>
</organism>
<sequence length="227" mass="24422">MKADLRLDLKRTALLVVDLQEDQRSDPLCVADNLDQVLANAAQLLEAARAHGVAVFHAAFVRDFDTRPPRPFEPRADDGGPAFSAKGSPLVAICPEVAPLADEVVIHKNDASAFEEGSLDGRLKALDVEWLVIAGVWTEACIAASVRDAMAAGFRVLLVKDACTSGTPAMHQTGMLNIANRLYGGAIGDTGRAVALLRGAPANVWRNTFPVPFRFRLTNVETMYDSL</sequence>
<dbReference type="Pfam" id="PF00857">
    <property type="entry name" value="Isochorismatase"/>
    <property type="match status" value="1"/>
</dbReference>
<dbReference type="Gene3D" id="3.40.50.850">
    <property type="entry name" value="Isochorismatase-like"/>
    <property type="match status" value="1"/>
</dbReference>
<evidence type="ECO:0000313" key="3">
    <source>
        <dbReference type="EMBL" id="MDQ0470855.1"/>
    </source>
</evidence>
<evidence type="ECO:0000313" key="4">
    <source>
        <dbReference type="Proteomes" id="UP001242480"/>
    </source>
</evidence>
<protein>
    <submittedName>
        <fullName evidence="3">Nicotinamidase-related amidase</fullName>
    </submittedName>
</protein>
<evidence type="ECO:0000256" key="1">
    <source>
        <dbReference type="ARBA" id="ARBA00022801"/>
    </source>
</evidence>
<dbReference type="EMBL" id="JAUSVX010000007">
    <property type="protein sequence ID" value="MDQ0470855.1"/>
    <property type="molecule type" value="Genomic_DNA"/>
</dbReference>
<gene>
    <name evidence="3" type="ORF">QO011_003874</name>
</gene>